<keyword evidence="2" id="KW-0175">Coiled coil</keyword>
<dbReference type="SUPFAM" id="SSF54928">
    <property type="entry name" value="RNA-binding domain, RBD"/>
    <property type="match status" value="1"/>
</dbReference>
<feature type="region of interest" description="Disordered" evidence="3">
    <location>
        <begin position="1"/>
        <end position="29"/>
    </location>
</feature>
<accession>A0A2S4UXK8</accession>
<feature type="transmembrane region" description="Helical" evidence="4">
    <location>
        <begin position="131"/>
        <end position="152"/>
    </location>
</feature>
<dbReference type="VEuPathDB" id="FungiDB:PSTT_09347"/>
<protein>
    <recommendedName>
        <fullName evidence="5">RRM domain-containing protein</fullName>
    </recommendedName>
</protein>
<dbReference type="OrthoDB" id="291792at2759"/>
<evidence type="ECO:0000313" key="7">
    <source>
        <dbReference type="Proteomes" id="UP000238274"/>
    </source>
</evidence>
<reference evidence="7" key="2">
    <citation type="journal article" date="2018" name="BMC Genomics">
        <title>Genomic insights into host adaptation between the wheat stripe rust pathogen (Puccinia striiformis f. sp. tritici) and the barley stripe rust pathogen (Puccinia striiformis f. sp. hordei).</title>
        <authorList>
            <person name="Xia C."/>
            <person name="Wang M."/>
            <person name="Yin C."/>
            <person name="Cornejo O.E."/>
            <person name="Hulbert S.H."/>
            <person name="Chen X."/>
        </authorList>
    </citation>
    <scope>NUCLEOTIDE SEQUENCE [LARGE SCALE GENOMIC DNA]</scope>
    <source>
        <strain evidence="7">93TX-2</strain>
    </source>
</reference>
<dbReference type="PANTHER" id="PTHR12459:SF6">
    <property type="entry name" value="GB|AAD46013.1"/>
    <property type="match status" value="1"/>
</dbReference>
<keyword evidence="4" id="KW-1133">Transmembrane helix</keyword>
<feature type="region of interest" description="Disordered" evidence="3">
    <location>
        <begin position="1325"/>
        <end position="1389"/>
    </location>
</feature>
<feature type="compositionally biased region" description="Low complexity" evidence="3">
    <location>
        <begin position="755"/>
        <end position="772"/>
    </location>
</feature>
<feature type="region of interest" description="Disordered" evidence="3">
    <location>
        <begin position="740"/>
        <end position="883"/>
    </location>
</feature>
<evidence type="ECO:0000313" key="6">
    <source>
        <dbReference type="EMBL" id="POW01990.1"/>
    </source>
</evidence>
<proteinExistence type="predicted"/>
<feature type="coiled-coil region" evidence="2">
    <location>
        <begin position="1236"/>
        <end position="1263"/>
    </location>
</feature>
<evidence type="ECO:0000256" key="3">
    <source>
        <dbReference type="SAM" id="MobiDB-lite"/>
    </source>
</evidence>
<reference evidence="7" key="3">
    <citation type="journal article" date="2018" name="Mol. Plant Microbe Interact.">
        <title>Genome sequence resources for the wheat stripe rust pathogen (Puccinia striiformis f. sp. tritici) and the barley stripe rust pathogen (Puccinia striiformis f. sp. hordei).</title>
        <authorList>
            <person name="Xia C."/>
            <person name="Wang M."/>
            <person name="Yin C."/>
            <person name="Cornejo O.E."/>
            <person name="Hulbert S.H."/>
            <person name="Chen X."/>
        </authorList>
    </citation>
    <scope>NUCLEOTIDE SEQUENCE [LARGE SCALE GENOMIC DNA]</scope>
    <source>
        <strain evidence="7">93TX-2</strain>
    </source>
</reference>
<sequence length="1564" mass="175538">MRTKEMDSPSASPARNQQPGAGAGPQRSFSVSSLSQNAYYHLYHSLPSTPARLSLPLHRTSIVDQATSTHSNHQILLIAIKKLLVVFASVHSVVSAASFALALIRRRRASARGEKRSILKVIKTVWTDDKIIRLSGFLGSYSALWTLTFPGLSKLRSQTEPTTTKNESLLDSYRRLLSTFLSDWAAALSGAVAGLALLAQTKQERLNLAPNLFCRGLYTLLKYKPIMNFPYGDLILFGISNTQIMSAFVLNPSTLPTWYWHWIRRVGSLETRFLDLHRLLNRGEVRDMKLIHQVIDLTSHNRTLKNQTRLRDWLSGSINPLLAPAAPCHFNHPNSDSCVIGNGLRTWSAFKSMVPTYAILHLVPALLFRSKVFIKSPIKFLISILRKTTSSALFLATFVWIILFSVCIPSRVYEWSKGTILLRGTKWNGIVGFATAFSLLWEDPRRRGELALYCAPKALASIWQVLKTKGLVKSLKYGEIMIGSLGTGMLMHCFVHAPSSMPALIRGTLGQLIDPHFPGRQSDIIQSKMKAIDCNTPPPPNTTATTTTHDLEQISYFGVLEKEVQIDLVQQSSSIRRDRNNTNRPRKGNDTWKHDLYENGENHSNRLPFHHDHHDHHRIDDHDRDLGRSCSLLITNLHYDVSEAELEALFSQIGKICRGPFIKFDQSGRATEGLAFVSYANESHAEAAVEAFNGASAKGQPIGVEYEHSIPMWVKSALGYRQSVSEGSPSGFGLLGRIQQDKRPITSTTNRPHFGPGEVNRNRVGGVGSRPPIGGKSRSSLSLTGRDYRRAPDNYSSNRSRVTSGPSLLSQRNSNGRPRWNSHTTTNSSHRNGNGNDGSQDPRRRRRTQQTNTQPAILNQQEQQRTTQTETETETAEQQQPQTEYDGTAALFSALLESESCKLISFDRFTNSKQVKQNINLISSELTKTISTNSLTKFKSLSQQKESIQAQLNTLKTKSFQHLIAVLALAFKSLEQQQQQSTLDSHTTFDGPHLFANNNRSVVTTTTTPSSPNDHSLQPQIDALQLELDTQHALVAEQASDISLLELELDTLKHSTSNHASSQDQIHVLQSKNDLLNQELSASQEQIKASFTELAKLQKQLETRNVASVRSEDNKSKELESRLKSKDLEITSLSSDLKSIQSTLTIETQKSEERIKESERRLSDLESKNQSEWDSFHSKLMNTVQKDSTLSNLIESPISNDQFITGLDQFIEANQTVVSNLNQELVALNTQLSDSKIGHDQEKSQLNQKIAELENQILELKTAPKEEIDHPKPQDTSEEFLELKNDVLSKDKEIQDLQSIHNQFEKSLKEIWKHLPVNLEARSTATNESELSVYKPGYNNNNNDNQPQTTPKKAVFSASTGGLGGLFGLGKRTPTPTPIPDENPTDEQQFSVEKKYHKSNSLRAQKLVNESQDALRIYQAQVKELEERLEYADTQSAAMLEKVNDLMESEEKSNMGSRRAEQTLQRYTNEITDLKLQLQHHQSSPSISSDSTTLLTENANLKDQVEDLSVQLQDLHAQEIANRKAFLDDLARLNVDNSELKIKIRQLERSLKNQSQQRLRSTTK</sequence>
<name>A0A2S4UXK8_9BASI</name>
<gene>
    <name evidence="6" type="ORF">PSHT_12247</name>
</gene>
<dbReference type="VEuPathDB" id="FungiDB:PSHT_12247"/>
<dbReference type="InterPro" id="IPR035979">
    <property type="entry name" value="RBD_domain_sf"/>
</dbReference>
<dbReference type="InterPro" id="IPR026749">
    <property type="entry name" value="Tmem135"/>
</dbReference>
<reference evidence="6 7" key="1">
    <citation type="submission" date="2017-12" db="EMBL/GenBank/DDBJ databases">
        <title>Gene loss provides genomic basis for host adaptation in cereal stripe rust fungi.</title>
        <authorList>
            <person name="Xia C."/>
        </authorList>
    </citation>
    <scope>NUCLEOTIDE SEQUENCE [LARGE SCALE GENOMIC DNA]</scope>
    <source>
        <strain evidence="6 7">93TX-2</strain>
    </source>
</reference>
<feature type="compositionally biased region" description="Polar residues" evidence="3">
    <location>
        <begin position="794"/>
        <end position="839"/>
    </location>
</feature>
<dbReference type="PROSITE" id="PS50102">
    <property type="entry name" value="RRM"/>
    <property type="match status" value="1"/>
</dbReference>
<evidence type="ECO:0000259" key="5">
    <source>
        <dbReference type="PROSITE" id="PS50102"/>
    </source>
</evidence>
<feature type="domain" description="RRM" evidence="5">
    <location>
        <begin position="630"/>
        <end position="709"/>
    </location>
</feature>
<keyword evidence="1" id="KW-0694">RNA-binding</keyword>
<dbReference type="EMBL" id="PKSM01000222">
    <property type="protein sequence ID" value="POW01990.1"/>
    <property type="molecule type" value="Genomic_DNA"/>
</dbReference>
<feature type="transmembrane region" description="Helical" evidence="4">
    <location>
        <begin position="392"/>
        <end position="413"/>
    </location>
</feature>
<evidence type="ECO:0000256" key="4">
    <source>
        <dbReference type="SAM" id="Phobius"/>
    </source>
</evidence>
<dbReference type="GO" id="GO:0003723">
    <property type="term" value="F:RNA binding"/>
    <property type="evidence" value="ECO:0007669"/>
    <property type="project" value="UniProtKB-UniRule"/>
</dbReference>
<keyword evidence="7" id="KW-1185">Reference proteome</keyword>
<dbReference type="PANTHER" id="PTHR12459">
    <property type="entry name" value="TRANSMEMBRANE PROTEIN 135-RELATED"/>
    <property type="match status" value="1"/>
</dbReference>
<dbReference type="InterPro" id="IPR000504">
    <property type="entry name" value="RRM_dom"/>
</dbReference>
<feature type="compositionally biased region" description="Polar residues" evidence="3">
    <location>
        <begin position="9"/>
        <end position="19"/>
    </location>
</feature>
<dbReference type="InterPro" id="IPR012677">
    <property type="entry name" value="Nucleotide-bd_a/b_plait_sf"/>
</dbReference>
<keyword evidence="4" id="KW-0812">Transmembrane</keyword>
<dbReference type="Pfam" id="PF00076">
    <property type="entry name" value="RRM_1"/>
    <property type="match status" value="1"/>
</dbReference>
<feature type="compositionally biased region" description="Low complexity" evidence="3">
    <location>
        <begin position="849"/>
        <end position="883"/>
    </location>
</feature>
<feature type="coiled-coil region" evidence="2">
    <location>
        <begin position="1408"/>
        <end position="1557"/>
    </location>
</feature>
<feature type="transmembrane region" description="Helical" evidence="4">
    <location>
        <begin position="83"/>
        <end position="104"/>
    </location>
</feature>
<evidence type="ECO:0000256" key="1">
    <source>
        <dbReference type="PROSITE-ProRule" id="PRU00176"/>
    </source>
</evidence>
<organism evidence="6 7">
    <name type="scientific">Puccinia striiformis</name>
    <dbReference type="NCBI Taxonomy" id="27350"/>
    <lineage>
        <taxon>Eukaryota</taxon>
        <taxon>Fungi</taxon>
        <taxon>Dikarya</taxon>
        <taxon>Basidiomycota</taxon>
        <taxon>Pucciniomycotina</taxon>
        <taxon>Pucciniomycetes</taxon>
        <taxon>Pucciniales</taxon>
        <taxon>Pucciniaceae</taxon>
        <taxon>Puccinia</taxon>
    </lineage>
</organism>
<dbReference type="Proteomes" id="UP000238274">
    <property type="component" value="Unassembled WGS sequence"/>
</dbReference>
<dbReference type="SMART" id="SM00360">
    <property type="entry name" value="RRM"/>
    <property type="match status" value="1"/>
</dbReference>
<keyword evidence="4" id="KW-0472">Membrane</keyword>
<evidence type="ECO:0000256" key="2">
    <source>
        <dbReference type="SAM" id="Coils"/>
    </source>
</evidence>
<feature type="transmembrane region" description="Helical" evidence="4">
    <location>
        <begin position="176"/>
        <end position="198"/>
    </location>
</feature>
<comment type="caution">
    <text evidence="6">The sequence shown here is derived from an EMBL/GenBank/DDBJ whole genome shotgun (WGS) entry which is preliminary data.</text>
</comment>
<feature type="coiled-coil region" evidence="2">
    <location>
        <begin position="1066"/>
        <end position="1100"/>
    </location>
</feature>
<dbReference type="Gene3D" id="3.30.70.330">
    <property type="match status" value="1"/>
</dbReference>